<name>A0AAJ0H4E8_9PEZI</name>
<protein>
    <submittedName>
        <fullName evidence="2">Uncharacterized protein</fullName>
    </submittedName>
</protein>
<evidence type="ECO:0000313" key="2">
    <source>
        <dbReference type="EMBL" id="KAK3311633.1"/>
    </source>
</evidence>
<dbReference type="AlphaFoldDB" id="A0AAJ0H4E8"/>
<dbReference type="EMBL" id="JAUDZG010000001">
    <property type="protein sequence ID" value="KAK3311633.1"/>
    <property type="molecule type" value="Genomic_DNA"/>
</dbReference>
<reference evidence="2" key="1">
    <citation type="journal article" date="2023" name="Mol. Phylogenet. Evol.">
        <title>Genome-scale phylogeny and comparative genomics of the fungal order Sordariales.</title>
        <authorList>
            <person name="Hensen N."/>
            <person name="Bonometti L."/>
            <person name="Westerberg I."/>
            <person name="Brannstrom I.O."/>
            <person name="Guillou S."/>
            <person name="Cros-Aarteil S."/>
            <person name="Calhoun S."/>
            <person name="Haridas S."/>
            <person name="Kuo A."/>
            <person name="Mondo S."/>
            <person name="Pangilinan J."/>
            <person name="Riley R."/>
            <person name="LaButti K."/>
            <person name="Andreopoulos B."/>
            <person name="Lipzen A."/>
            <person name="Chen C."/>
            <person name="Yan M."/>
            <person name="Daum C."/>
            <person name="Ng V."/>
            <person name="Clum A."/>
            <person name="Steindorff A."/>
            <person name="Ohm R.A."/>
            <person name="Martin F."/>
            <person name="Silar P."/>
            <person name="Natvig D.O."/>
            <person name="Lalanne C."/>
            <person name="Gautier V."/>
            <person name="Ament-Velasquez S.L."/>
            <person name="Kruys A."/>
            <person name="Hutchinson M.I."/>
            <person name="Powell A.J."/>
            <person name="Barry K."/>
            <person name="Miller A.N."/>
            <person name="Grigoriev I.V."/>
            <person name="Debuchy R."/>
            <person name="Gladieux P."/>
            <person name="Hiltunen Thoren M."/>
            <person name="Johannesson H."/>
        </authorList>
    </citation>
    <scope>NUCLEOTIDE SEQUENCE</scope>
    <source>
        <strain evidence="2">CBS 333.67</strain>
    </source>
</reference>
<feature type="region of interest" description="Disordered" evidence="1">
    <location>
        <begin position="176"/>
        <end position="228"/>
    </location>
</feature>
<comment type="caution">
    <text evidence="2">The sequence shown here is derived from an EMBL/GenBank/DDBJ whole genome shotgun (WGS) entry which is preliminary data.</text>
</comment>
<dbReference type="GeneID" id="87889704"/>
<reference evidence="2" key="2">
    <citation type="submission" date="2023-06" db="EMBL/GenBank/DDBJ databases">
        <authorList>
            <consortium name="Lawrence Berkeley National Laboratory"/>
            <person name="Mondo S.J."/>
            <person name="Hensen N."/>
            <person name="Bonometti L."/>
            <person name="Westerberg I."/>
            <person name="Brannstrom I.O."/>
            <person name="Guillou S."/>
            <person name="Cros-Aarteil S."/>
            <person name="Calhoun S."/>
            <person name="Haridas S."/>
            <person name="Kuo A."/>
            <person name="Pangilinan J."/>
            <person name="Riley R."/>
            <person name="Labutti K."/>
            <person name="Andreopoulos B."/>
            <person name="Lipzen A."/>
            <person name="Chen C."/>
            <person name="Yanf M."/>
            <person name="Daum C."/>
            <person name="Ng V."/>
            <person name="Clum A."/>
            <person name="Steindorff A."/>
            <person name="Ohm R."/>
            <person name="Martin F."/>
            <person name="Silar P."/>
            <person name="Natvig D."/>
            <person name="Lalanne C."/>
            <person name="Gautier V."/>
            <person name="Ament-Velasquez S.L."/>
            <person name="Kruys A."/>
            <person name="Hutchinson M.I."/>
            <person name="Powell A.J."/>
            <person name="Barry K."/>
            <person name="Miller A.N."/>
            <person name="Grigoriev I.V."/>
            <person name="Debuchy R."/>
            <person name="Gladieux P."/>
            <person name="Thoren M.H."/>
            <person name="Johannesson H."/>
        </authorList>
    </citation>
    <scope>NUCLEOTIDE SEQUENCE</scope>
    <source>
        <strain evidence="2">CBS 333.67</strain>
    </source>
</reference>
<gene>
    <name evidence="2" type="ORF">B0T15DRAFT_571965</name>
</gene>
<dbReference type="Proteomes" id="UP001273166">
    <property type="component" value="Unassembled WGS sequence"/>
</dbReference>
<organism evidence="2 3">
    <name type="scientific">Chaetomium strumarium</name>
    <dbReference type="NCBI Taxonomy" id="1170767"/>
    <lineage>
        <taxon>Eukaryota</taxon>
        <taxon>Fungi</taxon>
        <taxon>Dikarya</taxon>
        <taxon>Ascomycota</taxon>
        <taxon>Pezizomycotina</taxon>
        <taxon>Sordariomycetes</taxon>
        <taxon>Sordariomycetidae</taxon>
        <taxon>Sordariales</taxon>
        <taxon>Chaetomiaceae</taxon>
        <taxon>Chaetomium</taxon>
    </lineage>
</organism>
<sequence>MLLRLRPVTTSPTAGNKLIRQTRLEYINPERINVDPIAVLDMIANWAQVPYQTIVDWGVRLFTLLDALGHPISDYALVRVGNAPFTDFDAAAYENYIHAHGEVVIYTSNFLEWDELRGRPERMWWSDIMAGSCDEVVTDRYGTSMKGVRAIWRVNIVNPETSGLIASLYFSGSGGAAGPDSSSRKSTSYSSSTSSTSSTSTSTRNSSSTSSTSSTSTSTRNSSSTIIT</sequence>
<evidence type="ECO:0000256" key="1">
    <source>
        <dbReference type="SAM" id="MobiDB-lite"/>
    </source>
</evidence>
<feature type="compositionally biased region" description="Low complexity" evidence="1">
    <location>
        <begin position="178"/>
        <end position="228"/>
    </location>
</feature>
<feature type="non-terminal residue" evidence="2">
    <location>
        <position position="228"/>
    </location>
</feature>
<proteinExistence type="predicted"/>
<keyword evidence="3" id="KW-1185">Reference proteome</keyword>
<evidence type="ECO:0000313" key="3">
    <source>
        <dbReference type="Proteomes" id="UP001273166"/>
    </source>
</evidence>
<accession>A0AAJ0H4E8</accession>
<dbReference type="RefSeq" id="XP_062727413.1">
    <property type="nucleotide sequence ID" value="XM_062870875.1"/>
</dbReference>